<protein>
    <submittedName>
        <fullName evidence="1">Uncharacterized protein</fullName>
    </submittedName>
</protein>
<dbReference type="EMBL" id="AYZB01000035">
    <property type="protein sequence ID" value="KRM22395.1"/>
    <property type="molecule type" value="Genomic_DNA"/>
</dbReference>
<reference evidence="1 2" key="1">
    <citation type="journal article" date="2015" name="Genome Announc.">
        <title>Expanding the biotechnology potential of lactobacilli through comparative genomics of 213 strains and associated genera.</title>
        <authorList>
            <person name="Sun Z."/>
            <person name="Harris H.M."/>
            <person name="McCann A."/>
            <person name="Guo C."/>
            <person name="Argimon S."/>
            <person name="Zhang W."/>
            <person name="Yang X."/>
            <person name="Jeffery I.B."/>
            <person name="Cooney J.C."/>
            <person name="Kagawa T.F."/>
            <person name="Liu W."/>
            <person name="Song Y."/>
            <person name="Salvetti E."/>
            <person name="Wrobel A."/>
            <person name="Rasinkangas P."/>
            <person name="Parkhill J."/>
            <person name="Rea M.C."/>
            <person name="O'Sullivan O."/>
            <person name="Ritari J."/>
            <person name="Douillard F.P."/>
            <person name="Paul Ross R."/>
            <person name="Yang R."/>
            <person name="Briner A.E."/>
            <person name="Felis G.E."/>
            <person name="de Vos W.M."/>
            <person name="Barrangou R."/>
            <person name="Klaenhammer T.R."/>
            <person name="Caufield P.W."/>
            <person name="Cui Y."/>
            <person name="Zhang H."/>
            <person name="O'Toole P.W."/>
        </authorList>
    </citation>
    <scope>NUCLEOTIDE SEQUENCE [LARGE SCALE GENOMIC DNA]</scope>
    <source>
        <strain evidence="1 2">DSM 20719</strain>
    </source>
</reference>
<evidence type="ECO:0000313" key="1">
    <source>
        <dbReference type="EMBL" id="KRM22395.1"/>
    </source>
</evidence>
<dbReference type="RefSeq" id="WP_057908376.1">
    <property type="nucleotide sequence ID" value="NZ_AYZB01000035.1"/>
</dbReference>
<sequence length="72" mass="8511">MKNLKLNDLGLQIRIDKRIIQISGSKNKTLVFKNQLIAQYWFFNLHVLDKIANRCAIQMTSGSQQRTDWFEQ</sequence>
<accession>A0AA89I0U3</accession>
<proteinExistence type="predicted"/>
<evidence type="ECO:0000313" key="2">
    <source>
        <dbReference type="Proteomes" id="UP000050823"/>
    </source>
</evidence>
<comment type="caution">
    <text evidence="1">The sequence shown here is derived from an EMBL/GenBank/DDBJ whole genome shotgun (WGS) entry which is preliminary data.</text>
</comment>
<organism evidence="1 2">
    <name type="scientific">Latilactobacillus graminis DSM 20719</name>
    <dbReference type="NCBI Taxonomy" id="1423752"/>
    <lineage>
        <taxon>Bacteria</taxon>
        <taxon>Bacillati</taxon>
        <taxon>Bacillota</taxon>
        <taxon>Bacilli</taxon>
        <taxon>Lactobacillales</taxon>
        <taxon>Lactobacillaceae</taxon>
        <taxon>Latilactobacillus</taxon>
    </lineage>
</organism>
<gene>
    <name evidence="1" type="ORF">FC90_GL000997</name>
</gene>
<dbReference type="AlphaFoldDB" id="A0AA89I0U3"/>
<dbReference type="Proteomes" id="UP000050823">
    <property type="component" value="Unassembled WGS sequence"/>
</dbReference>
<name>A0AA89I0U3_9LACO</name>